<reference evidence="2" key="2">
    <citation type="submission" date="2023-05" db="EMBL/GenBank/DDBJ databases">
        <authorList>
            <consortium name="Lawrence Berkeley National Laboratory"/>
            <person name="Steindorff A."/>
            <person name="Hensen N."/>
            <person name="Bonometti L."/>
            <person name="Westerberg I."/>
            <person name="Brannstrom I.O."/>
            <person name="Guillou S."/>
            <person name="Cros-Aarteil S."/>
            <person name="Calhoun S."/>
            <person name="Haridas S."/>
            <person name="Kuo A."/>
            <person name="Mondo S."/>
            <person name="Pangilinan J."/>
            <person name="Riley R."/>
            <person name="Labutti K."/>
            <person name="Andreopoulos B."/>
            <person name="Lipzen A."/>
            <person name="Chen C."/>
            <person name="Yanf M."/>
            <person name="Daum C."/>
            <person name="Ng V."/>
            <person name="Clum A."/>
            <person name="Ohm R."/>
            <person name="Martin F."/>
            <person name="Silar P."/>
            <person name="Natvig D."/>
            <person name="Lalanne C."/>
            <person name="Gautier V."/>
            <person name="Ament-Velasquez S.L."/>
            <person name="Kruys A."/>
            <person name="Hutchinson M.I."/>
            <person name="Powell A.J."/>
            <person name="Barry K."/>
            <person name="Miller A.N."/>
            <person name="Grigoriev I.V."/>
            <person name="Debuchy R."/>
            <person name="Gladieux P."/>
            <person name="Thoren M.H."/>
            <person name="Johannesson H."/>
        </authorList>
    </citation>
    <scope>NUCLEOTIDE SEQUENCE</scope>
    <source>
        <strain evidence="2">CBS 103.79</strain>
    </source>
</reference>
<name>A0AAN6RMS3_9PEZI</name>
<evidence type="ECO:0000313" key="3">
    <source>
        <dbReference type="Proteomes" id="UP001303889"/>
    </source>
</evidence>
<feature type="compositionally biased region" description="Basic and acidic residues" evidence="1">
    <location>
        <begin position="52"/>
        <end position="86"/>
    </location>
</feature>
<sequence length="159" mass="17328">MFGPPRRRPLLNTALVIGASRASARREVERQTAAQAQREYDVQRAAEQQMRLQREEEARIHRAAEEKQRKKEEEDERVRKAVEEAVAKNTLATQQGQQAAGYYTPPPPPPMGVVPGMGMPGDGMGPPPAYVAARGPGGLQANPAVMMAAQGDPKGSVRY</sequence>
<dbReference type="EMBL" id="MU856508">
    <property type="protein sequence ID" value="KAK3896600.1"/>
    <property type="molecule type" value="Genomic_DNA"/>
</dbReference>
<feature type="non-terminal residue" evidence="2">
    <location>
        <position position="159"/>
    </location>
</feature>
<organism evidence="2 3">
    <name type="scientific">Staphylotrichum tortipilum</name>
    <dbReference type="NCBI Taxonomy" id="2831512"/>
    <lineage>
        <taxon>Eukaryota</taxon>
        <taxon>Fungi</taxon>
        <taxon>Dikarya</taxon>
        <taxon>Ascomycota</taxon>
        <taxon>Pezizomycotina</taxon>
        <taxon>Sordariomycetes</taxon>
        <taxon>Sordariomycetidae</taxon>
        <taxon>Sordariales</taxon>
        <taxon>Chaetomiaceae</taxon>
        <taxon>Staphylotrichum</taxon>
    </lineage>
</organism>
<proteinExistence type="predicted"/>
<feature type="compositionally biased region" description="Low complexity" evidence="1">
    <location>
        <begin position="92"/>
        <end position="103"/>
    </location>
</feature>
<dbReference type="Proteomes" id="UP001303889">
    <property type="component" value="Unassembled WGS sequence"/>
</dbReference>
<reference evidence="2" key="1">
    <citation type="journal article" date="2023" name="Mol. Phylogenet. Evol.">
        <title>Genome-scale phylogeny and comparative genomics of the fungal order Sordariales.</title>
        <authorList>
            <person name="Hensen N."/>
            <person name="Bonometti L."/>
            <person name="Westerberg I."/>
            <person name="Brannstrom I.O."/>
            <person name="Guillou S."/>
            <person name="Cros-Aarteil S."/>
            <person name="Calhoun S."/>
            <person name="Haridas S."/>
            <person name="Kuo A."/>
            <person name="Mondo S."/>
            <person name="Pangilinan J."/>
            <person name="Riley R."/>
            <person name="LaButti K."/>
            <person name="Andreopoulos B."/>
            <person name="Lipzen A."/>
            <person name="Chen C."/>
            <person name="Yan M."/>
            <person name="Daum C."/>
            <person name="Ng V."/>
            <person name="Clum A."/>
            <person name="Steindorff A."/>
            <person name="Ohm R.A."/>
            <person name="Martin F."/>
            <person name="Silar P."/>
            <person name="Natvig D.O."/>
            <person name="Lalanne C."/>
            <person name="Gautier V."/>
            <person name="Ament-Velasquez S.L."/>
            <person name="Kruys A."/>
            <person name="Hutchinson M.I."/>
            <person name="Powell A.J."/>
            <person name="Barry K."/>
            <person name="Miller A.N."/>
            <person name="Grigoriev I.V."/>
            <person name="Debuchy R."/>
            <person name="Gladieux P."/>
            <person name="Hiltunen Thoren M."/>
            <person name="Johannesson H."/>
        </authorList>
    </citation>
    <scope>NUCLEOTIDE SEQUENCE</scope>
    <source>
        <strain evidence="2">CBS 103.79</strain>
    </source>
</reference>
<feature type="region of interest" description="Disordered" evidence="1">
    <location>
        <begin position="24"/>
        <end position="108"/>
    </location>
</feature>
<accession>A0AAN6RMS3</accession>
<comment type="caution">
    <text evidence="2">The sequence shown here is derived from an EMBL/GenBank/DDBJ whole genome shotgun (WGS) entry which is preliminary data.</text>
</comment>
<evidence type="ECO:0000313" key="2">
    <source>
        <dbReference type="EMBL" id="KAK3896600.1"/>
    </source>
</evidence>
<evidence type="ECO:0000256" key="1">
    <source>
        <dbReference type="SAM" id="MobiDB-lite"/>
    </source>
</evidence>
<protein>
    <submittedName>
        <fullName evidence="2">Uncharacterized protein</fullName>
    </submittedName>
</protein>
<gene>
    <name evidence="2" type="ORF">C8A05DRAFT_39854</name>
</gene>
<dbReference type="AlphaFoldDB" id="A0AAN6RMS3"/>
<keyword evidence="3" id="KW-1185">Reference proteome</keyword>